<dbReference type="EMBL" id="MT141678">
    <property type="protein sequence ID" value="QJA69104.1"/>
    <property type="molecule type" value="Genomic_DNA"/>
</dbReference>
<evidence type="ECO:0000313" key="2">
    <source>
        <dbReference type="EMBL" id="QJA69104.1"/>
    </source>
</evidence>
<proteinExistence type="predicted"/>
<protein>
    <submittedName>
        <fullName evidence="2">Uncharacterized protein</fullName>
    </submittedName>
</protein>
<organism evidence="2">
    <name type="scientific">viral metagenome</name>
    <dbReference type="NCBI Taxonomy" id="1070528"/>
    <lineage>
        <taxon>unclassified sequences</taxon>
        <taxon>metagenomes</taxon>
        <taxon>organismal metagenomes</taxon>
    </lineage>
</organism>
<dbReference type="EMBL" id="MT141499">
    <property type="protein sequence ID" value="QJA63572.1"/>
    <property type="molecule type" value="Genomic_DNA"/>
</dbReference>
<evidence type="ECO:0000313" key="1">
    <source>
        <dbReference type="EMBL" id="QJA63572.1"/>
    </source>
</evidence>
<name>A0A6M3JGA4_9ZZZZ</name>
<reference evidence="2" key="1">
    <citation type="submission" date="2020-03" db="EMBL/GenBank/DDBJ databases">
        <title>The deep terrestrial virosphere.</title>
        <authorList>
            <person name="Holmfeldt K."/>
            <person name="Nilsson E."/>
            <person name="Simone D."/>
            <person name="Lopez-Fernandez M."/>
            <person name="Wu X."/>
            <person name="de Brujin I."/>
            <person name="Lundin D."/>
            <person name="Andersson A."/>
            <person name="Bertilsson S."/>
            <person name="Dopson M."/>
        </authorList>
    </citation>
    <scope>NUCLEOTIDE SEQUENCE</scope>
    <source>
        <strain evidence="2">MM415A05061</strain>
        <strain evidence="1">MM415B00619</strain>
    </source>
</reference>
<dbReference type="AlphaFoldDB" id="A0A6M3JGA4"/>
<accession>A0A6M3JGA4</accession>
<gene>
    <name evidence="2" type="ORF">MM415A05061_0003</name>
    <name evidence="1" type="ORF">MM415B00619_0051</name>
</gene>
<sequence>MKITMDREKNKFIYKGKEYPATQRNLEAYRLQEPKILSEIVLDFN</sequence>